<comment type="pathway">
    <text evidence="2 10">Energy metabolism; oxidative phosphorylation.</text>
</comment>
<evidence type="ECO:0000313" key="12">
    <source>
        <dbReference type="Proteomes" id="UP001214576"/>
    </source>
</evidence>
<dbReference type="PANTHER" id="PTHR16717">
    <property type="entry name" value="CYTOCHROME C OXIDASE POLYPEPTIDE VIII"/>
    <property type="match status" value="1"/>
</dbReference>
<comment type="subunit">
    <text evidence="10">Component of the cytochrome c oxidase (complex IV, CIV), a multisubunit enzyme composed of 14 subunits. The complex is composed of a catalytic core of 3 subunits MT-CO1, MT-CO2 and MT-CO3, encoded in the mitochondrial DNA, and 11 supernumerary subunits COX4I, COX5A, COX5B, COX6A, COX6B, COX6C, COX7A, COX7B, COX7C, COX8 and NDUFA4, which are encoded in the nuclear genome. The complex exists as a monomer or a dimer and forms supercomplexes (SCs) in the inner mitochondrial membrane with NADH-ubiquinone oxidoreductase (complex I, CI) and ubiquinol-cytochrome c oxidoreductase (cytochrome b-c1 complex, complex III, CIII), resulting in different assemblies (supercomplex SCI(1)III(2)IV(1) and megacomplex MCI(2)III(2)IV(2)).</text>
</comment>
<name>A0AAD4TYL1_OVIAM</name>
<comment type="caution">
    <text evidence="11">The sequence shown here is derived from an EMBL/GenBank/DDBJ whole genome shotgun (WGS) entry which is preliminary data.</text>
</comment>
<keyword evidence="4 10" id="KW-0812">Transmembrane</keyword>
<dbReference type="AlphaFoldDB" id="A0AAD4TYL1"/>
<sequence length="129" mass="15086">MVLRKERTRTEAAGTCNMRRRYSCRVVRLARSDLASPRFTSRLLTALRVYAWLRRTGRIMPRMPLLCVFPRRRVTLLLLLPGLRMAHSEPPRQRPVSTIEVAIALVVFFTAFLTPRGYVLSNLDQFRRE</sequence>
<evidence type="ECO:0000256" key="10">
    <source>
        <dbReference type="RuleBase" id="RU368101"/>
    </source>
</evidence>
<accession>A0AAD4TYL1</accession>
<dbReference type="EMBL" id="JAKZEL010000018">
    <property type="protein sequence ID" value="KAI4535231.1"/>
    <property type="molecule type" value="Genomic_DNA"/>
</dbReference>
<keyword evidence="8 10" id="KW-0496">Mitochondrion</keyword>
<gene>
    <name evidence="11" type="ORF">MG293_014457</name>
</gene>
<feature type="transmembrane region" description="Helical" evidence="10">
    <location>
        <begin position="98"/>
        <end position="119"/>
    </location>
</feature>
<organism evidence="11 12">
    <name type="scientific">Ovis ammon polii</name>
    <dbReference type="NCBI Taxonomy" id="230172"/>
    <lineage>
        <taxon>Eukaryota</taxon>
        <taxon>Metazoa</taxon>
        <taxon>Chordata</taxon>
        <taxon>Craniata</taxon>
        <taxon>Vertebrata</taxon>
        <taxon>Euteleostomi</taxon>
        <taxon>Mammalia</taxon>
        <taxon>Eutheria</taxon>
        <taxon>Laurasiatheria</taxon>
        <taxon>Artiodactyla</taxon>
        <taxon>Ruminantia</taxon>
        <taxon>Pecora</taxon>
        <taxon>Bovidae</taxon>
        <taxon>Caprinae</taxon>
        <taxon>Ovis</taxon>
    </lineage>
</organism>
<evidence type="ECO:0000256" key="6">
    <source>
        <dbReference type="ARBA" id="ARBA00022946"/>
    </source>
</evidence>
<dbReference type="GO" id="GO:0045277">
    <property type="term" value="C:respiratory chain complex IV"/>
    <property type="evidence" value="ECO:0007669"/>
    <property type="project" value="UniProtKB-UniRule"/>
</dbReference>
<dbReference type="GO" id="GO:0005743">
    <property type="term" value="C:mitochondrial inner membrane"/>
    <property type="evidence" value="ECO:0007669"/>
    <property type="project" value="UniProtKB-SubCell"/>
</dbReference>
<dbReference type="Pfam" id="PF02285">
    <property type="entry name" value="COX8"/>
    <property type="match status" value="1"/>
</dbReference>
<keyword evidence="9 10" id="KW-0472">Membrane</keyword>
<dbReference type="Proteomes" id="UP001214576">
    <property type="component" value="Unassembled WGS sequence"/>
</dbReference>
<dbReference type="FunFam" id="4.10.81.10:FF:000002">
    <property type="entry name" value="cytochrome c oxidase subunit 8C, mitochondrial"/>
    <property type="match status" value="1"/>
</dbReference>
<protein>
    <recommendedName>
        <fullName evidence="10">Cytochrome c oxidase subunit 8</fullName>
    </recommendedName>
    <alternativeName>
        <fullName evidence="10">Cytochrome c oxidase polypeptide VIII</fullName>
    </alternativeName>
</protein>
<evidence type="ECO:0000256" key="4">
    <source>
        <dbReference type="ARBA" id="ARBA00022692"/>
    </source>
</evidence>
<keyword evidence="6 10" id="KW-0809">Transit peptide</keyword>
<keyword evidence="7 10" id="KW-1133">Transmembrane helix</keyword>
<evidence type="ECO:0000256" key="1">
    <source>
        <dbReference type="ARBA" id="ARBA00004434"/>
    </source>
</evidence>
<reference evidence="11" key="1">
    <citation type="submission" date="2022-03" db="EMBL/GenBank/DDBJ databases">
        <title>Genomic analyses of argali, domestic sheep and their hybrids provide insights into chromosomal evolution, heterosis and genetic basis of agronomic traits.</title>
        <authorList>
            <person name="Li M."/>
        </authorList>
    </citation>
    <scope>NUCLEOTIDE SEQUENCE</scope>
    <source>
        <strain evidence="11">CAU-MHL-2022a</strain>
        <tissue evidence="11">Skin</tissue>
    </source>
</reference>
<dbReference type="CDD" id="cd00930">
    <property type="entry name" value="Cyt_c_Oxidase_VIII"/>
    <property type="match status" value="1"/>
</dbReference>
<dbReference type="Gene3D" id="4.10.81.10">
    <property type="entry name" value="Cytochrome c oxidase, subunit 8"/>
    <property type="match status" value="1"/>
</dbReference>
<dbReference type="InterPro" id="IPR036548">
    <property type="entry name" value="Cyt_c_oxidase_su8_sf"/>
</dbReference>
<evidence type="ECO:0000256" key="5">
    <source>
        <dbReference type="ARBA" id="ARBA00022792"/>
    </source>
</evidence>
<comment type="similarity">
    <text evidence="3 10">Belongs to the cytochrome c oxidase VIII family.</text>
</comment>
<evidence type="ECO:0000313" key="11">
    <source>
        <dbReference type="EMBL" id="KAI4535231.1"/>
    </source>
</evidence>
<evidence type="ECO:0000256" key="8">
    <source>
        <dbReference type="ARBA" id="ARBA00023128"/>
    </source>
</evidence>
<comment type="subcellular location">
    <subcellularLocation>
        <location evidence="1 10">Mitochondrion inner membrane</location>
        <topology evidence="1 10">Single-pass membrane protein</topology>
    </subcellularLocation>
</comment>
<evidence type="ECO:0000256" key="9">
    <source>
        <dbReference type="ARBA" id="ARBA00023136"/>
    </source>
</evidence>
<dbReference type="InterPro" id="IPR003205">
    <property type="entry name" value="Cyt_c_oxidase_su8"/>
</dbReference>
<evidence type="ECO:0000256" key="2">
    <source>
        <dbReference type="ARBA" id="ARBA00004673"/>
    </source>
</evidence>
<dbReference type="PANTHER" id="PTHR16717:SF2">
    <property type="entry name" value="CYTOCHROME C OXIDASE SUBUNIT 8C, MITOCHONDRIAL"/>
    <property type="match status" value="1"/>
</dbReference>
<evidence type="ECO:0000256" key="7">
    <source>
        <dbReference type="ARBA" id="ARBA00022989"/>
    </source>
</evidence>
<proteinExistence type="inferred from homology"/>
<evidence type="ECO:0000256" key="3">
    <source>
        <dbReference type="ARBA" id="ARBA00010117"/>
    </source>
</evidence>
<keyword evidence="5 10" id="KW-0999">Mitochondrion inner membrane</keyword>
<dbReference type="GO" id="GO:0006123">
    <property type="term" value="P:mitochondrial electron transport, cytochrome c to oxygen"/>
    <property type="evidence" value="ECO:0007669"/>
    <property type="project" value="UniProtKB-UniRule"/>
</dbReference>
<dbReference type="SUPFAM" id="SSF81431">
    <property type="entry name" value="Mitochondrial cytochrome c oxidase subunit VIIIb (aka IX)"/>
    <property type="match status" value="1"/>
</dbReference>
<keyword evidence="12" id="KW-1185">Reference proteome</keyword>
<comment type="function">
    <text evidence="10">Component of the cytochrome c oxidase, the last enzyme in the mitochondrial electron transport chain which drives oxidative phosphorylation. The respiratory chain contains 3 multisubunit complexes succinate dehydrogenase (complex II, CII), ubiquinol-cytochrome c oxidoreductase (cytochrome b-c1 complex, complex III, CIII) and cytochrome c oxidase (complex IV, CIV), that cooperate to transfer electrons derived from NADH and succinate to molecular oxygen, creating an electrochemical gradient over the inner membrane that drives transmembrane transport and the ATP synthase. Cytochrome c oxidase is the component of the respiratory chain that catalyzes the reduction of oxygen to water. Electrons originating from reduced cytochrome c in the intermembrane space (IMS) are transferred via the dinuclear copper A center (CU(A)) of subunit 2 and heme A of subunit 1 to the active site in subunit 1, a binuclear center (BNC) formed by heme A3 and copper B (CU(B)). The BNC reduces molecular oxygen to 2 water molecules using 4 electrons from cytochrome c in the IMS and 4 protons from the mitochondrial matrix.</text>
</comment>